<organism evidence="1 2">
    <name type="scientific">Phlebia brevispora</name>
    <dbReference type="NCBI Taxonomy" id="194682"/>
    <lineage>
        <taxon>Eukaryota</taxon>
        <taxon>Fungi</taxon>
        <taxon>Dikarya</taxon>
        <taxon>Basidiomycota</taxon>
        <taxon>Agaricomycotina</taxon>
        <taxon>Agaricomycetes</taxon>
        <taxon>Polyporales</taxon>
        <taxon>Meruliaceae</taxon>
        <taxon>Phlebia</taxon>
    </lineage>
</organism>
<keyword evidence="2" id="KW-1185">Reference proteome</keyword>
<gene>
    <name evidence="1" type="ORF">NM688_g991</name>
</gene>
<evidence type="ECO:0000313" key="2">
    <source>
        <dbReference type="Proteomes" id="UP001148662"/>
    </source>
</evidence>
<proteinExistence type="predicted"/>
<dbReference type="EMBL" id="JANHOG010000095">
    <property type="protein sequence ID" value="KAJ3558333.1"/>
    <property type="molecule type" value="Genomic_DNA"/>
</dbReference>
<name>A0ACC1TCT5_9APHY</name>
<reference evidence="1" key="1">
    <citation type="submission" date="2022-07" db="EMBL/GenBank/DDBJ databases">
        <title>Genome Sequence of Phlebia brevispora.</title>
        <authorList>
            <person name="Buettner E."/>
        </authorList>
    </citation>
    <scope>NUCLEOTIDE SEQUENCE</scope>
    <source>
        <strain evidence="1">MPL23</strain>
    </source>
</reference>
<evidence type="ECO:0000313" key="1">
    <source>
        <dbReference type="EMBL" id="KAJ3558333.1"/>
    </source>
</evidence>
<protein>
    <submittedName>
        <fullName evidence="1">Uncharacterized protein</fullName>
    </submittedName>
</protein>
<sequence>MGAPSKAASSLERNVKSQPPTETRTTVTVLFAGVTCLAIILIFLIPPSSQILFPAFTFARETGTYPDGLPLRRKYVGITILDLIFTGLAGFFSAAVDGKDEATYLFCVWFLPQLCGMLVFCYWEAGRVPKSFMRLPTVVSIMAQLCTAGVTLPMYFASYARNMPALPSALPKDSLSRARTVFLAVALGYGAPSVALFAPVGTSLDTKQIMAAIWQPFPIYITVIYNFFRKLDASVRRNKLPAVAEAQQAFLWIKYSYYACAIISAIPHICIALPSLFTSDPARSFANVFVPYYLHPYLVPQSLKGDLPVYRVTARLLFQHDWLTVTMAALLFFAWSHHVTCTTPAGPWVARMVMLAVAGGPGAAVAWAALEREERILRSITMKNV</sequence>
<comment type="caution">
    <text evidence="1">The sequence shown here is derived from an EMBL/GenBank/DDBJ whole genome shotgun (WGS) entry which is preliminary data.</text>
</comment>
<accession>A0ACC1TCT5</accession>
<dbReference type="Proteomes" id="UP001148662">
    <property type="component" value="Unassembled WGS sequence"/>
</dbReference>